<dbReference type="InterPro" id="IPR036390">
    <property type="entry name" value="WH_DNA-bd_sf"/>
</dbReference>
<evidence type="ECO:0000313" key="1">
    <source>
        <dbReference type="EMBL" id="NIY68076.1"/>
    </source>
</evidence>
<name>A0A7X6B028_STRMQ</name>
<protein>
    <recommendedName>
        <fullName evidence="3">HTH marR-type domain-containing protein</fullName>
    </recommendedName>
</protein>
<organism evidence="1 2">
    <name type="scientific">Streptomyces malaysiensis</name>
    <dbReference type="NCBI Taxonomy" id="92644"/>
    <lineage>
        <taxon>Bacteria</taxon>
        <taxon>Bacillati</taxon>
        <taxon>Actinomycetota</taxon>
        <taxon>Actinomycetes</taxon>
        <taxon>Kitasatosporales</taxon>
        <taxon>Streptomycetaceae</taxon>
        <taxon>Streptomyces</taxon>
        <taxon>Streptomyces violaceusniger group</taxon>
    </lineage>
</organism>
<sequence>MRCLFDVGECTLLQVAEAADIPVGRSFAALASLVQAGDVAKTRRGDSARYTITKVGEAKVRTWLRLGMASAPRGGAGRGE</sequence>
<dbReference type="EMBL" id="JAALLH010000001">
    <property type="protein sequence ID" value="NIY68076.1"/>
    <property type="molecule type" value="Genomic_DNA"/>
</dbReference>
<dbReference type="AlphaFoldDB" id="A0A7X6B028"/>
<evidence type="ECO:0000313" key="2">
    <source>
        <dbReference type="Proteomes" id="UP000536624"/>
    </source>
</evidence>
<comment type="caution">
    <text evidence="1">The sequence shown here is derived from an EMBL/GenBank/DDBJ whole genome shotgun (WGS) entry which is preliminary data.</text>
</comment>
<reference evidence="1 2" key="1">
    <citation type="submission" date="2020-02" db="EMBL/GenBank/DDBJ databases">
        <title>Streptomyces malaysiensis DSM14702 (JHCC583434, PFL_A843) Genome sequencing and assembly.</title>
        <authorList>
            <person name="Samborskyy M."/>
        </authorList>
    </citation>
    <scope>NUCLEOTIDE SEQUENCE [LARGE SCALE GENOMIC DNA]</scope>
    <source>
        <strain evidence="1 2">DSM 14702</strain>
    </source>
</reference>
<proteinExistence type="predicted"/>
<dbReference type="InterPro" id="IPR036388">
    <property type="entry name" value="WH-like_DNA-bd_sf"/>
</dbReference>
<accession>A0A7X6B028</accession>
<dbReference type="SUPFAM" id="SSF46785">
    <property type="entry name" value="Winged helix' DNA-binding domain"/>
    <property type="match status" value="1"/>
</dbReference>
<gene>
    <name evidence="1" type="ORF">SMALB_6158</name>
</gene>
<evidence type="ECO:0008006" key="3">
    <source>
        <dbReference type="Google" id="ProtNLM"/>
    </source>
</evidence>
<dbReference type="Gene3D" id="1.10.10.10">
    <property type="entry name" value="Winged helix-like DNA-binding domain superfamily/Winged helix DNA-binding domain"/>
    <property type="match status" value="1"/>
</dbReference>
<dbReference type="Proteomes" id="UP000536624">
    <property type="component" value="Unassembled WGS sequence"/>
</dbReference>